<evidence type="ECO:0000313" key="3">
    <source>
        <dbReference type="Proteomes" id="UP001605036"/>
    </source>
</evidence>
<feature type="compositionally biased region" description="Basic and acidic residues" evidence="1">
    <location>
        <begin position="33"/>
        <end position="45"/>
    </location>
</feature>
<evidence type="ECO:0000256" key="1">
    <source>
        <dbReference type="SAM" id="MobiDB-lite"/>
    </source>
</evidence>
<feature type="region of interest" description="Disordered" evidence="1">
    <location>
        <begin position="154"/>
        <end position="188"/>
    </location>
</feature>
<comment type="caution">
    <text evidence="2">The sequence shown here is derived from an EMBL/GenBank/DDBJ whole genome shotgun (WGS) entry which is preliminary data.</text>
</comment>
<gene>
    <name evidence="2" type="ORF">R1flu_013693</name>
</gene>
<dbReference type="Proteomes" id="UP001605036">
    <property type="component" value="Unassembled WGS sequence"/>
</dbReference>
<evidence type="ECO:0000313" key="2">
    <source>
        <dbReference type="EMBL" id="KAL2629007.1"/>
    </source>
</evidence>
<proteinExistence type="predicted"/>
<keyword evidence="3" id="KW-1185">Reference proteome</keyword>
<dbReference type="EMBL" id="JBHFFA010000004">
    <property type="protein sequence ID" value="KAL2629007.1"/>
    <property type="molecule type" value="Genomic_DNA"/>
</dbReference>
<dbReference type="AlphaFoldDB" id="A0ABD1YH53"/>
<organism evidence="2 3">
    <name type="scientific">Riccia fluitans</name>
    <dbReference type="NCBI Taxonomy" id="41844"/>
    <lineage>
        <taxon>Eukaryota</taxon>
        <taxon>Viridiplantae</taxon>
        <taxon>Streptophyta</taxon>
        <taxon>Embryophyta</taxon>
        <taxon>Marchantiophyta</taxon>
        <taxon>Marchantiopsida</taxon>
        <taxon>Marchantiidae</taxon>
        <taxon>Marchantiales</taxon>
        <taxon>Ricciaceae</taxon>
        <taxon>Riccia</taxon>
    </lineage>
</organism>
<protein>
    <submittedName>
        <fullName evidence="2">Uncharacterized protein</fullName>
    </submittedName>
</protein>
<sequence length="188" mass="20378">MKSCFPIPTTFLVNNTGNFNPSNSSSGSSQAKVTRDDCKLNDKPSLHKSLGSKDIGEFERRHVNVAAAGNKTKVEPSPGDRNFCTNVGDGTLPVVAGNTSSNVLPEDCLRWEQHPAGNDELGGSDAVHLVDRMEVEAGPDPPLPRTFTRLVQQVRSHRPSDLTSVNLTPAVRRVEADLSDEHDPTKRP</sequence>
<accession>A0ABD1YH53</accession>
<feature type="compositionally biased region" description="Low complexity" evidence="1">
    <location>
        <begin position="15"/>
        <end position="29"/>
    </location>
</feature>
<name>A0ABD1YH53_9MARC</name>
<feature type="region of interest" description="Disordered" evidence="1">
    <location>
        <begin position="15"/>
        <end position="53"/>
    </location>
</feature>
<reference evidence="2 3" key="1">
    <citation type="submission" date="2024-09" db="EMBL/GenBank/DDBJ databases">
        <title>Chromosome-scale assembly of Riccia fluitans.</title>
        <authorList>
            <person name="Paukszto L."/>
            <person name="Sawicki J."/>
            <person name="Karawczyk K."/>
            <person name="Piernik-Szablinska J."/>
            <person name="Szczecinska M."/>
            <person name="Mazdziarz M."/>
        </authorList>
    </citation>
    <scope>NUCLEOTIDE SEQUENCE [LARGE SCALE GENOMIC DNA]</scope>
    <source>
        <strain evidence="2">Rf_01</strain>
        <tissue evidence="2">Aerial parts of the thallus</tissue>
    </source>
</reference>
<feature type="compositionally biased region" description="Basic and acidic residues" evidence="1">
    <location>
        <begin position="172"/>
        <end position="188"/>
    </location>
</feature>